<dbReference type="EMBL" id="JXJN01013922">
    <property type="status" value="NOT_ANNOTATED_CDS"/>
    <property type="molecule type" value="Genomic_DNA"/>
</dbReference>
<protein>
    <submittedName>
        <fullName evidence="1">Uncharacterized protein</fullName>
    </submittedName>
</protein>
<reference evidence="2" key="1">
    <citation type="submission" date="2015-01" db="EMBL/GenBank/DDBJ databases">
        <authorList>
            <person name="Aksoy S."/>
            <person name="Warren W."/>
            <person name="Wilson R.K."/>
        </authorList>
    </citation>
    <scope>NUCLEOTIDE SEQUENCE [LARGE SCALE GENOMIC DNA]</scope>
    <source>
        <strain evidence="2">IAEA</strain>
    </source>
</reference>
<dbReference type="EMBL" id="JXJN01013923">
    <property type="status" value="NOT_ANNOTATED_CDS"/>
    <property type="molecule type" value="Genomic_DNA"/>
</dbReference>
<proteinExistence type="predicted"/>
<dbReference type="EnsemblMetazoa" id="GPPI029467-RA">
    <property type="protein sequence ID" value="GPPI029467-PA"/>
    <property type="gene ID" value="GPPI029467"/>
</dbReference>
<sequence length="75" mass="8069">MDAVSLPVMGICIKATSARSPAKVAAQRLSTLTVAVCGRLCPEPGRRDARANSVFSCTMNLLENYDQKTKLLTKV</sequence>
<name>A0A1B0BGQ8_9MUSC</name>
<accession>A0A1B0BGQ8</accession>
<dbReference type="Proteomes" id="UP000092460">
    <property type="component" value="Unassembled WGS sequence"/>
</dbReference>
<dbReference type="AlphaFoldDB" id="A0A1B0BGQ8"/>
<dbReference type="VEuPathDB" id="VectorBase:GPPI029467"/>
<organism evidence="1 2">
    <name type="scientific">Glossina palpalis gambiensis</name>
    <dbReference type="NCBI Taxonomy" id="67801"/>
    <lineage>
        <taxon>Eukaryota</taxon>
        <taxon>Metazoa</taxon>
        <taxon>Ecdysozoa</taxon>
        <taxon>Arthropoda</taxon>
        <taxon>Hexapoda</taxon>
        <taxon>Insecta</taxon>
        <taxon>Pterygota</taxon>
        <taxon>Neoptera</taxon>
        <taxon>Endopterygota</taxon>
        <taxon>Diptera</taxon>
        <taxon>Brachycera</taxon>
        <taxon>Muscomorpha</taxon>
        <taxon>Hippoboscoidea</taxon>
        <taxon>Glossinidae</taxon>
        <taxon>Glossina</taxon>
    </lineage>
</organism>
<keyword evidence="2" id="KW-1185">Reference proteome</keyword>
<evidence type="ECO:0000313" key="1">
    <source>
        <dbReference type="EnsemblMetazoa" id="GPPI029467-PA"/>
    </source>
</evidence>
<reference evidence="1" key="2">
    <citation type="submission" date="2020-05" db="UniProtKB">
        <authorList>
            <consortium name="EnsemblMetazoa"/>
        </authorList>
    </citation>
    <scope>IDENTIFICATION</scope>
    <source>
        <strain evidence="1">IAEA</strain>
    </source>
</reference>
<evidence type="ECO:0000313" key="2">
    <source>
        <dbReference type="Proteomes" id="UP000092460"/>
    </source>
</evidence>